<gene>
    <name evidence="3" type="ORF">FAZ98_12010</name>
</gene>
<evidence type="ECO:0000259" key="2">
    <source>
        <dbReference type="PROSITE" id="PS50943"/>
    </source>
</evidence>
<dbReference type="Pfam" id="PF13560">
    <property type="entry name" value="HTH_31"/>
    <property type="match status" value="1"/>
</dbReference>
<reference evidence="3 4" key="1">
    <citation type="submission" date="2019-12" db="EMBL/GenBank/DDBJ databases">
        <title>Paraburkholderia acidiphila 7Q-K02 sp. nov and Paraburkholderia acidisoli DHF22 sp. nov., two strains isolated from forest soil.</title>
        <authorList>
            <person name="Gao Z."/>
            <person name="Qiu L."/>
        </authorList>
    </citation>
    <scope>NUCLEOTIDE SEQUENCE [LARGE SCALE GENOMIC DNA]</scope>
    <source>
        <strain evidence="3 4">DHF22</strain>
    </source>
</reference>
<keyword evidence="1" id="KW-0175">Coiled coil</keyword>
<feature type="domain" description="HTH cro/C1-type" evidence="2">
    <location>
        <begin position="15"/>
        <end position="68"/>
    </location>
</feature>
<dbReference type="SMART" id="SM00530">
    <property type="entry name" value="HTH_XRE"/>
    <property type="match status" value="1"/>
</dbReference>
<sequence>MSTQTLTSMALGHHLARLRDQAGLKQAELAKKVTWSPAVLSRVESGERDVSSEELEEVLQAIGSEEALKLRERIQRQWQVLPQPSLDHPEQERLWEAELAAQQLRALSASDDVSGSFQRRLDEYQEELHHLASLVLKREHTVAFIGSIGIGKSTAICRMTGLEVREDDSLAQPVLEAGAGGITVCEVHLQTGPQYGITVEPCSDEEIRQHVADFADHISRASTAAASDDVDATEADGQGISREIERAIRNMSGLRLRREKIEGKTVRRDDAKEMAQRFESTREVVVEVLSRMELHRRDTRNIWYDPSTGKAPLAWLKDTFESINNGRLAEFTLPKRIEVVVPMKLLEGSDLTTRLIDTKGIDRTAARADLEVHLHDPHTLAVLCSSFNNAPGAEARLLLSRAREAGIRNLALKAAVVALPRPEEALAVKDDGGERVESVEEGYELKGDQVATALEPLGLGDLPIGFFNAREDAPSSLQDFVVKQLERVRAEFAQRLDQATENVHEVMRNREREQTQAVIRDAAAQLKNWLAQNAACPPIRQQLQTSLMTELAKAHASTIHAAVRRGGDWPNLNYSHELGHGARVLAASSLGRSLEAFKAVAENIRTNPDYAIAVSLVSQAEKVMLSAFDGVLAKMRLLGETLFEEEMRRDATFWRNCEGEWGKGGGYRDRVVTRSRQWFDDERKDELNKAIQNLLSSEWADSVSRVSALLEE</sequence>
<dbReference type="GO" id="GO:0003677">
    <property type="term" value="F:DNA binding"/>
    <property type="evidence" value="ECO:0007669"/>
    <property type="project" value="InterPro"/>
</dbReference>
<dbReference type="SUPFAM" id="SSF47413">
    <property type="entry name" value="lambda repressor-like DNA-binding domains"/>
    <property type="match status" value="1"/>
</dbReference>
<keyword evidence="4" id="KW-1185">Reference proteome</keyword>
<dbReference type="KEGG" id="pacs:FAZ98_12010"/>
<evidence type="ECO:0000313" key="4">
    <source>
        <dbReference type="Proteomes" id="UP000433577"/>
    </source>
</evidence>
<organism evidence="3 4">
    <name type="scientific">Paraburkholderia acidisoli</name>
    <dbReference type="NCBI Taxonomy" id="2571748"/>
    <lineage>
        <taxon>Bacteria</taxon>
        <taxon>Pseudomonadati</taxon>
        <taxon>Pseudomonadota</taxon>
        <taxon>Betaproteobacteria</taxon>
        <taxon>Burkholderiales</taxon>
        <taxon>Burkholderiaceae</taxon>
        <taxon>Paraburkholderia</taxon>
    </lineage>
</organism>
<dbReference type="InterPro" id="IPR027417">
    <property type="entry name" value="P-loop_NTPase"/>
</dbReference>
<evidence type="ECO:0000313" key="3">
    <source>
        <dbReference type="EMBL" id="QGZ62392.1"/>
    </source>
</evidence>
<evidence type="ECO:0000256" key="1">
    <source>
        <dbReference type="SAM" id="Coils"/>
    </source>
</evidence>
<dbReference type="RefSeq" id="WP_158951419.1">
    <property type="nucleotide sequence ID" value="NZ_CP046913.1"/>
</dbReference>
<protein>
    <submittedName>
        <fullName evidence="3">Helix-turn-helix domain-containing protein</fullName>
    </submittedName>
</protein>
<proteinExistence type="predicted"/>
<dbReference type="Proteomes" id="UP000433577">
    <property type="component" value="Chromosome 1"/>
</dbReference>
<dbReference type="OrthoDB" id="8566588at2"/>
<feature type="coiled-coil region" evidence="1">
    <location>
        <begin position="482"/>
        <end position="516"/>
    </location>
</feature>
<accession>A0A7Z2JEK2</accession>
<dbReference type="CDD" id="cd00093">
    <property type="entry name" value="HTH_XRE"/>
    <property type="match status" value="1"/>
</dbReference>
<dbReference type="PROSITE" id="PS50943">
    <property type="entry name" value="HTH_CROC1"/>
    <property type="match status" value="1"/>
</dbReference>
<dbReference type="SUPFAM" id="SSF52540">
    <property type="entry name" value="P-loop containing nucleoside triphosphate hydrolases"/>
    <property type="match status" value="1"/>
</dbReference>
<dbReference type="InterPro" id="IPR001387">
    <property type="entry name" value="Cro/C1-type_HTH"/>
</dbReference>
<dbReference type="EMBL" id="CP046913">
    <property type="protein sequence ID" value="QGZ62392.1"/>
    <property type="molecule type" value="Genomic_DNA"/>
</dbReference>
<dbReference type="AlphaFoldDB" id="A0A7Z2JEK2"/>
<name>A0A7Z2JEK2_9BURK</name>
<dbReference type="Gene3D" id="1.10.260.40">
    <property type="entry name" value="lambda repressor-like DNA-binding domains"/>
    <property type="match status" value="1"/>
</dbReference>
<dbReference type="InterPro" id="IPR010982">
    <property type="entry name" value="Lambda_DNA-bd_dom_sf"/>
</dbReference>